<evidence type="ECO:0000256" key="1">
    <source>
        <dbReference type="SAM" id="SignalP"/>
    </source>
</evidence>
<sequence>MLMISRRLLAAAAILCAMLVPVHAQKTKAQLNTEIGANFPDQTAGQITPQNLRTVTQDIVNSIMPTAPVTANSVPCFDGTTGLLKGCGSGALTVQDLNTIRFASQYGQADWCANLVAAVNDIGNAPGTIVVDSAAGPNACSAGSTIQLGSNHRIEFVSGNVYVLNQTLQFGNNGTALVGVGGGNGGNAPINTGVVLKWIGGTGCTMIYMFNTSFSQFRNIGLDANNTLNCVGIMMDSNNNPITTRNILEQFEITGTHVGIVVGSADTSAVSGGSCSAMPSQSGCSENDFFAIRHFQIFGNCSDTAAEGIRINSLNAAQNSLIGYANMQCVNVGVRMINMNDNLTITGVNSGSAIGSDATLFRIESTVINGPDLISNESEAGSFSVVDHAVGGAQTWAYNQWNQPCTSDGGAIIASISNLSSAGNCTASGTVKVKSIGDNPENLWTTSGSGVVDYVPSSGQPLPGGKGGTGLTSYTTGDLIVASGATALSKLADAATGSVLCSGGAGVVPAYCKVTSSHVNAATGSGSFVFATSPTLTTPSIGAATYTSLQNTANLLATISAEKAGGDLFAYRFSSGTPRMTFGAGGGSGSPFFGSNIVWSGSGNVWNYDTTGSAWWLGNLPGFAEAFALCANSGTSGTAVGSDTTTRCGFFLGTNGMSILGNANGASQPTGTTSEFATVKASASGTAPGAGYCKIGTVAGTNAGTCKLVAYCGTSTTPTTIIDNVGGGC</sequence>
<gene>
    <name evidence="2" type="ORF">WN72_13155</name>
</gene>
<evidence type="ECO:0000313" key="3">
    <source>
        <dbReference type="Proteomes" id="UP000594015"/>
    </source>
</evidence>
<proteinExistence type="predicted"/>
<dbReference type="EMBL" id="CP030050">
    <property type="protein sequence ID" value="QOZ67157.1"/>
    <property type="molecule type" value="Genomic_DNA"/>
</dbReference>
<dbReference type="RefSeq" id="WP_167381015.1">
    <property type="nucleotide sequence ID" value="NZ_CP030050.1"/>
</dbReference>
<dbReference type="Proteomes" id="UP000594015">
    <property type="component" value="Chromosome"/>
</dbReference>
<dbReference type="AlphaFoldDB" id="A0AAE7NLJ6"/>
<accession>A0AAE7NLJ6</accession>
<organism evidence="2 3">
    <name type="scientific">Bradyrhizobium arachidis</name>
    <dbReference type="NCBI Taxonomy" id="858423"/>
    <lineage>
        <taxon>Bacteria</taxon>
        <taxon>Pseudomonadati</taxon>
        <taxon>Pseudomonadota</taxon>
        <taxon>Alphaproteobacteria</taxon>
        <taxon>Hyphomicrobiales</taxon>
        <taxon>Nitrobacteraceae</taxon>
        <taxon>Bradyrhizobium</taxon>
    </lineage>
</organism>
<name>A0AAE7NLJ6_9BRAD</name>
<reference evidence="2 3" key="1">
    <citation type="submission" date="2018-06" db="EMBL/GenBank/DDBJ databases">
        <title>Comparative genomics of Bradyrhizobium nodulating Arachidis hypogaea.</title>
        <authorList>
            <person name="Li Y."/>
        </authorList>
    </citation>
    <scope>NUCLEOTIDE SEQUENCE [LARGE SCALE GENOMIC DNA]</scope>
    <source>
        <strain evidence="2 3">CCBAU 051107</strain>
    </source>
</reference>
<keyword evidence="1" id="KW-0732">Signal</keyword>
<protein>
    <submittedName>
        <fullName evidence="2">Uncharacterized protein</fullName>
    </submittedName>
</protein>
<feature type="chain" id="PRO_5041926680" evidence="1">
    <location>
        <begin position="25"/>
        <end position="729"/>
    </location>
</feature>
<dbReference type="KEGG" id="barh:WN72_13155"/>
<feature type="signal peptide" evidence="1">
    <location>
        <begin position="1"/>
        <end position="24"/>
    </location>
</feature>
<evidence type="ECO:0000313" key="2">
    <source>
        <dbReference type="EMBL" id="QOZ67157.1"/>
    </source>
</evidence>